<dbReference type="EMBL" id="MFJY01000008">
    <property type="protein sequence ID" value="OGG28422.1"/>
    <property type="molecule type" value="Genomic_DNA"/>
</dbReference>
<dbReference type="InterPro" id="IPR024169">
    <property type="entry name" value="SP_NH2Trfase/AEP_transaminase"/>
</dbReference>
<dbReference type="InterPro" id="IPR000192">
    <property type="entry name" value="Aminotrans_V_dom"/>
</dbReference>
<dbReference type="Pfam" id="PF00266">
    <property type="entry name" value="Aminotran_5"/>
    <property type="match status" value="1"/>
</dbReference>
<evidence type="ECO:0000256" key="6">
    <source>
        <dbReference type="PIRSR" id="PIRSR000524-1"/>
    </source>
</evidence>
<dbReference type="SUPFAM" id="SSF53383">
    <property type="entry name" value="PLP-dependent transferases"/>
    <property type="match status" value="1"/>
</dbReference>
<comment type="similarity">
    <text evidence="2 8">Belongs to the class-V pyridoxal-phosphate-dependent aminotransferase family.</text>
</comment>
<dbReference type="GO" id="GO:0019265">
    <property type="term" value="P:glycine biosynthetic process, by transamination of glyoxylate"/>
    <property type="evidence" value="ECO:0007669"/>
    <property type="project" value="TreeGrafter"/>
</dbReference>
<dbReference type="Proteomes" id="UP000178305">
    <property type="component" value="Unassembled WGS sequence"/>
</dbReference>
<dbReference type="FunFam" id="3.40.640.10:FF:000027">
    <property type="entry name" value="Serine--pyruvate aminotransferase, mitochondrial"/>
    <property type="match status" value="1"/>
</dbReference>
<dbReference type="AlphaFoldDB" id="A0A1F6AV88"/>
<dbReference type="InterPro" id="IPR015421">
    <property type="entry name" value="PyrdxlP-dep_Trfase_major"/>
</dbReference>
<organism evidence="11 12">
    <name type="scientific">Candidatus Gottesmanbacteria bacterium RIFCSPLOWO2_01_FULL_48_11</name>
    <dbReference type="NCBI Taxonomy" id="1798395"/>
    <lineage>
        <taxon>Bacteria</taxon>
        <taxon>Candidatus Gottesmaniibacteriota</taxon>
    </lineage>
</organism>
<dbReference type="InterPro" id="IPR015424">
    <property type="entry name" value="PyrdxlP-dep_Trfase"/>
</dbReference>
<accession>A0A1F6AV88</accession>
<proteinExistence type="inferred from homology"/>
<dbReference type="PIRSF" id="PIRSF000524">
    <property type="entry name" value="SPT"/>
    <property type="match status" value="1"/>
</dbReference>
<comment type="caution">
    <text evidence="11">The sequence shown here is derived from an EMBL/GenBank/DDBJ whole genome shotgun (WGS) entry which is preliminary data.</text>
</comment>
<dbReference type="GO" id="GO:0008453">
    <property type="term" value="F:alanine-glyoxylate transaminase activity"/>
    <property type="evidence" value="ECO:0007669"/>
    <property type="project" value="TreeGrafter"/>
</dbReference>
<gene>
    <name evidence="11" type="ORF">A3A64_00410</name>
</gene>
<dbReference type="Gene3D" id="3.40.640.10">
    <property type="entry name" value="Type I PLP-dependent aspartate aminotransferase-like (Major domain)"/>
    <property type="match status" value="1"/>
</dbReference>
<dbReference type="PROSITE" id="PS00595">
    <property type="entry name" value="AA_TRANSFER_CLASS_5"/>
    <property type="match status" value="1"/>
</dbReference>
<keyword evidence="4" id="KW-0808">Transferase</keyword>
<feature type="modified residue" description="N6-(pyridoxal phosphate)lysine" evidence="7">
    <location>
        <position position="189"/>
    </location>
</feature>
<protein>
    <recommendedName>
        <fullName evidence="10">Aminotransferase class V domain-containing protein</fullName>
    </recommendedName>
</protein>
<dbReference type="Gene3D" id="3.90.1150.10">
    <property type="entry name" value="Aspartate Aminotransferase, domain 1"/>
    <property type="match status" value="1"/>
</dbReference>
<dbReference type="GO" id="GO:0004760">
    <property type="term" value="F:L-serine-pyruvate transaminase activity"/>
    <property type="evidence" value="ECO:0007669"/>
    <property type="project" value="TreeGrafter"/>
</dbReference>
<feature type="domain" description="Aminotransferase class V" evidence="10">
    <location>
        <begin position="7"/>
        <end position="297"/>
    </location>
</feature>
<dbReference type="PANTHER" id="PTHR21152">
    <property type="entry name" value="AMINOTRANSFERASE CLASS V"/>
    <property type="match status" value="1"/>
</dbReference>
<keyword evidence="3" id="KW-0032">Aminotransferase</keyword>
<evidence type="ECO:0000256" key="7">
    <source>
        <dbReference type="PIRSR" id="PIRSR000524-50"/>
    </source>
</evidence>
<evidence type="ECO:0000256" key="8">
    <source>
        <dbReference type="RuleBase" id="RU004075"/>
    </source>
</evidence>
<keyword evidence="5 7" id="KW-0663">Pyridoxal phosphate</keyword>
<evidence type="ECO:0000256" key="2">
    <source>
        <dbReference type="ARBA" id="ARBA00009236"/>
    </source>
</evidence>
<comment type="cofactor">
    <cofactor evidence="1 7 9">
        <name>pyridoxal 5'-phosphate</name>
        <dbReference type="ChEBI" id="CHEBI:597326"/>
    </cofactor>
</comment>
<reference evidence="11 12" key="1">
    <citation type="journal article" date="2016" name="Nat. Commun.">
        <title>Thousands of microbial genomes shed light on interconnected biogeochemical processes in an aquifer system.</title>
        <authorList>
            <person name="Anantharaman K."/>
            <person name="Brown C.T."/>
            <person name="Hug L.A."/>
            <person name="Sharon I."/>
            <person name="Castelle C.J."/>
            <person name="Probst A.J."/>
            <person name="Thomas B.C."/>
            <person name="Singh A."/>
            <person name="Wilkins M.J."/>
            <person name="Karaoz U."/>
            <person name="Brodie E.L."/>
            <person name="Williams K.H."/>
            <person name="Hubbard S.S."/>
            <person name="Banfield J.F."/>
        </authorList>
    </citation>
    <scope>NUCLEOTIDE SEQUENCE [LARGE SCALE GENOMIC DNA]</scope>
</reference>
<evidence type="ECO:0000256" key="5">
    <source>
        <dbReference type="ARBA" id="ARBA00022898"/>
    </source>
</evidence>
<evidence type="ECO:0000256" key="3">
    <source>
        <dbReference type="ARBA" id="ARBA00022576"/>
    </source>
</evidence>
<sequence>MMNLRIPGPTPLPPEVLAAVSQQMISHRSGEYRALHQEVASGVQKFFQTKNDVFFFTSSGTGTMEAAVVNTLSPGDRALGVTMGVFGDRFMDVAKAHGIDLTILRFPMGQAADPEKVAEAFAKIENCKAILITHNETSTAIANDLAAITKAVRAKRNPLFLVDAVSSMGNVDIPVDELGLDVVFTSSQKAWMAPPGLAMISVSPKAWEASKTATCARYYFDFAHMKKYHDKHETPETPAISTLYALQAALKIMLKRGVKETFRYYEGLSLYTRTVLMQNGFTLFGDQTHASNTVTALLVPESLPAGRQGLTDEDFRGTLKKKYGLILSGGKGEMKGKIVRIAHMGSVSREDIDKAVEAMVKARNELQ</sequence>
<name>A0A1F6AV88_9BACT</name>
<evidence type="ECO:0000313" key="11">
    <source>
        <dbReference type="EMBL" id="OGG28422.1"/>
    </source>
</evidence>
<dbReference type="PANTHER" id="PTHR21152:SF40">
    <property type="entry name" value="ALANINE--GLYOXYLATE AMINOTRANSFERASE"/>
    <property type="match status" value="1"/>
</dbReference>
<dbReference type="InterPro" id="IPR015422">
    <property type="entry name" value="PyrdxlP-dep_Trfase_small"/>
</dbReference>
<evidence type="ECO:0000256" key="4">
    <source>
        <dbReference type="ARBA" id="ARBA00022679"/>
    </source>
</evidence>
<feature type="binding site" evidence="6">
    <location>
        <position position="340"/>
    </location>
    <ligand>
        <name>substrate</name>
    </ligand>
</feature>
<evidence type="ECO:0000256" key="1">
    <source>
        <dbReference type="ARBA" id="ARBA00001933"/>
    </source>
</evidence>
<evidence type="ECO:0000256" key="9">
    <source>
        <dbReference type="RuleBase" id="RU004504"/>
    </source>
</evidence>
<evidence type="ECO:0000313" key="12">
    <source>
        <dbReference type="Proteomes" id="UP000178305"/>
    </source>
</evidence>
<evidence type="ECO:0000259" key="10">
    <source>
        <dbReference type="Pfam" id="PF00266"/>
    </source>
</evidence>
<dbReference type="InterPro" id="IPR020578">
    <property type="entry name" value="Aminotrans_V_PyrdxlP_BS"/>
</dbReference>